<dbReference type="AlphaFoldDB" id="A0A4Y8ZVT8"/>
<evidence type="ECO:0000256" key="1">
    <source>
        <dbReference type="SAM" id="Phobius"/>
    </source>
</evidence>
<evidence type="ECO:0000313" key="3">
    <source>
        <dbReference type="Proteomes" id="UP000298213"/>
    </source>
</evidence>
<proteinExistence type="predicted"/>
<name>A0A4Y8ZVT8_9SPHN</name>
<protein>
    <submittedName>
        <fullName evidence="2">DUF4129 domain-containing protein</fullName>
    </submittedName>
</protein>
<dbReference type="RefSeq" id="WP_135084443.1">
    <property type="nucleotide sequence ID" value="NZ_SPDV01000008.1"/>
</dbReference>
<comment type="caution">
    <text evidence="2">The sequence shown here is derived from an EMBL/GenBank/DDBJ whole genome shotgun (WGS) entry which is preliminary data.</text>
</comment>
<dbReference type="Proteomes" id="UP000298213">
    <property type="component" value="Unassembled WGS sequence"/>
</dbReference>
<sequence length="215" mass="23241">MANTGGNVVAATGDPARFEQAHAALRADSSIQFDLPGFEPPVVPGWVRWLGQFLEGSGPALKAIFWIVVAAAVLALLYALFRWIERGGLGFLRRDGQAVDDGEGSWRPEEAPARALLAEADALAAAGRFDEAVHLLLFRSIEEIEAKRPKLVRPALTSRDIAGAERIPAGPRTAFGRIVMAVERSLFGGRALGEGDWRGCRAAYEEFAFAAEWGR</sequence>
<organism evidence="2 3">
    <name type="scientific">Sphingomonas parva</name>
    <dbReference type="NCBI Taxonomy" id="2555898"/>
    <lineage>
        <taxon>Bacteria</taxon>
        <taxon>Pseudomonadati</taxon>
        <taxon>Pseudomonadota</taxon>
        <taxon>Alphaproteobacteria</taxon>
        <taxon>Sphingomonadales</taxon>
        <taxon>Sphingomonadaceae</taxon>
        <taxon>Sphingomonas</taxon>
    </lineage>
</organism>
<dbReference type="EMBL" id="SPDV01000008">
    <property type="protein sequence ID" value="TFI59245.1"/>
    <property type="molecule type" value="Genomic_DNA"/>
</dbReference>
<keyword evidence="1" id="KW-0472">Membrane</keyword>
<gene>
    <name evidence="2" type="ORF">E2493_05220</name>
</gene>
<reference evidence="2 3" key="1">
    <citation type="submission" date="2019-03" db="EMBL/GenBank/DDBJ databases">
        <title>Genome sequence of Sphingomonas sp. 17J27-24.</title>
        <authorList>
            <person name="Kim M."/>
            <person name="Maeng S."/>
            <person name="Sathiyaraj S."/>
        </authorList>
    </citation>
    <scope>NUCLEOTIDE SEQUENCE [LARGE SCALE GENOMIC DNA]</scope>
    <source>
        <strain evidence="2 3">17J27-24</strain>
    </source>
</reference>
<evidence type="ECO:0000313" key="2">
    <source>
        <dbReference type="EMBL" id="TFI59245.1"/>
    </source>
</evidence>
<dbReference type="OrthoDB" id="8478645at2"/>
<keyword evidence="3" id="KW-1185">Reference proteome</keyword>
<keyword evidence="1" id="KW-1133">Transmembrane helix</keyword>
<keyword evidence="1" id="KW-0812">Transmembrane</keyword>
<accession>A0A4Y8ZVT8</accession>
<feature type="transmembrane region" description="Helical" evidence="1">
    <location>
        <begin position="63"/>
        <end position="84"/>
    </location>
</feature>